<gene>
    <name evidence="1" type="ORF">BKD89_05405</name>
</gene>
<name>A0A3G3IHA4_9ARCH</name>
<evidence type="ECO:0000313" key="2">
    <source>
        <dbReference type="Proteomes" id="UP000273278"/>
    </source>
</evidence>
<sequence>MSHPLFWTAADFDDPMARLVTALGDLEGQELERMYDLWGAKTPEDAKLPMSYWTKERILFYVRSSESLRAAEPVLKKMTMDDLKPAALVRVGTMATGRTHDWESREWRHTDFYSLDSEWIRSIVPEAKE</sequence>
<dbReference type="OMA" id="YWTKERI"/>
<dbReference type="EMBL" id="CP017686">
    <property type="protein sequence ID" value="AYQ55237.1"/>
    <property type="molecule type" value="Genomic_DNA"/>
</dbReference>
<reference evidence="1 2" key="1">
    <citation type="submission" date="2016-10" db="EMBL/GenBank/DDBJ databases">
        <title>Complete genome of the TMA-utilizing, human hosted archaeon Methanomethylophilus alvus Gen. nov, sp. nov., strain Mx-05, derived from a pure culture.</title>
        <authorList>
            <person name="Brugere J.-F."/>
            <person name="Ben Hania W."/>
            <person name="Chaudhary P.P."/>
            <person name="Gaci N."/>
            <person name="Borrel G."/>
            <person name="Cao Van Tuat L."/>
            <person name="Fardeau M.-L."/>
            <person name="Harris H.M.B."/>
            <person name="O'Toole P.W."/>
            <person name="Ollivier B."/>
        </authorList>
    </citation>
    <scope>NUCLEOTIDE SEQUENCE [LARGE SCALE GENOMIC DNA]</scope>
    <source>
        <strain evidence="1 2">Mx-05</strain>
    </source>
</reference>
<dbReference type="RefSeq" id="WP_015504986.1">
    <property type="nucleotide sequence ID" value="NZ_CP017686.1"/>
</dbReference>
<proteinExistence type="predicted"/>
<accession>A0A3G3IHA4</accession>
<dbReference type="Proteomes" id="UP000273278">
    <property type="component" value="Chromosome"/>
</dbReference>
<organism evidence="1 2">
    <name type="scientific">Methanomethylophilus alvi</name>
    <dbReference type="NCBI Taxonomy" id="1291540"/>
    <lineage>
        <taxon>Archaea</taxon>
        <taxon>Methanobacteriati</taxon>
        <taxon>Thermoplasmatota</taxon>
        <taxon>Thermoplasmata</taxon>
        <taxon>Methanomassiliicoccales</taxon>
        <taxon>Methanomethylophilaceae</taxon>
        <taxon>Methanomethylophilus</taxon>
    </lineage>
</organism>
<dbReference type="AlphaFoldDB" id="A0A3G3IHA4"/>
<dbReference type="GeneID" id="41321883"/>
<protein>
    <submittedName>
        <fullName evidence="1">Uncharacterized protein</fullName>
    </submittedName>
</protein>
<evidence type="ECO:0000313" key="1">
    <source>
        <dbReference type="EMBL" id="AYQ55237.1"/>
    </source>
</evidence>